<keyword evidence="2" id="KW-1185">Reference proteome</keyword>
<sequence length="149" mass="16294">MVLVLKLLTDRVQILDPEKRRFYGFPDVQILDVQLLNLRILNVQILNVQKLDPENKHRQPPGAGAARSACRCWYHCAGLTAFFTGQPSVTLKLTNCGNYGAATGANLARDGVDAGPADTFIAGEISQARQDQQLRALDSGTRAAIPHVR</sequence>
<organism evidence="1 2">
    <name type="scientific">Cronobacter sakazakii (strain ATCC BAA-894)</name>
    <name type="common">Enterobacter sakazakii</name>
    <dbReference type="NCBI Taxonomy" id="290339"/>
    <lineage>
        <taxon>Bacteria</taxon>
        <taxon>Pseudomonadati</taxon>
        <taxon>Pseudomonadota</taxon>
        <taxon>Gammaproteobacteria</taxon>
        <taxon>Enterobacterales</taxon>
        <taxon>Enterobacteriaceae</taxon>
        <taxon>Cronobacter</taxon>
    </lineage>
</organism>
<dbReference type="EMBL" id="CP000783">
    <property type="protein sequence ID" value="ABU76276.1"/>
    <property type="molecule type" value="Genomic_DNA"/>
</dbReference>
<protein>
    <submittedName>
        <fullName evidence="1">Uncharacterized protein</fullName>
    </submittedName>
</protein>
<reference evidence="1 2" key="1">
    <citation type="journal article" date="2010" name="PLoS ONE">
        <title>Genome sequence of Cronobacter sakazakii BAA-894 and comparative genomic hybridization analysis with other Cronobacter species.</title>
        <authorList>
            <person name="Kucerova E."/>
            <person name="Clifton S.W."/>
            <person name="Xia X.Q."/>
            <person name="Long F."/>
            <person name="Porwollik S."/>
            <person name="Fulton L."/>
            <person name="Fronick C."/>
            <person name="Minx P."/>
            <person name="Kyung K."/>
            <person name="Warren W."/>
            <person name="Fulton R."/>
            <person name="Feng D."/>
            <person name="Wollam A."/>
            <person name="Shah N."/>
            <person name="Bhonagiri V."/>
            <person name="Nash W.E."/>
            <person name="Hallsworth-Pepin K."/>
            <person name="Wilson R.K."/>
            <person name="McClelland M."/>
            <person name="Forsythe S.J."/>
        </authorList>
    </citation>
    <scope>NUCLEOTIDE SEQUENCE [LARGE SCALE GENOMIC DNA]</scope>
    <source>
        <strain evidence="1 2">ATCC BAA-894</strain>
    </source>
</reference>
<dbReference type="HOGENOM" id="CLU_1746571_0_0_6"/>
<gene>
    <name evidence="1" type="ordered locus">ESA_01007</name>
</gene>
<proteinExistence type="predicted"/>
<accession>A7MHP5</accession>
<dbReference type="AlphaFoldDB" id="A7MHP5"/>
<dbReference type="KEGG" id="esa:ESA_01007"/>
<dbReference type="Proteomes" id="UP000000260">
    <property type="component" value="Chromosome"/>
</dbReference>
<evidence type="ECO:0000313" key="1">
    <source>
        <dbReference type="EMBL" id="ABU76276.1"/>
    </source>
</evidence>
<evidence type="ECO:0000313" key="2">
    <source>
        <dbReference type="Proteomes" id="UP000000260"/>
    </source>
</evidence>
<name>A7MHP5_CROS8</name>